<comment type="caution">
    <text evidence="1">The sequence shown here is derived from an EMBL/GenBank/DDBJ whole genome shotgun (WGS) entry which is preliminary data.</text>
</comment>
<reference evidence="1" key="1">
    <citation type="submission" date="2019-08" db="EMBL/GenBank/DDBJ databases">
        <authorList>
            <person name="Kucharzyk K."/>
            <person name="Murdoch R.W."/>
            <person name="Higgins S."/>
            <person name="Loffler F."/>
        </authorList>
    </citation>
    <scope>NUCLEOTIDE SEQUENCE</scope>
</reference>
<proteinExistence type="predicted"/>
<protein>
    <submittedName>
        <fullName evidence="1">Uncharacterized protein</fullName>
    </submittedName>
</protein>
<name>A0A645IBV4_9ZZZZ</name>
<gene>
    <name evidence="1" type="ORF">SDC9_196443</name>
</gene>
<evidence type="ECO:0000313" key="1">
    <source>
        <dbReference type="EMBL" id="MPN48831.1"/>
    </source>
</evidence>
<dbReference type="AlphaFoldDB" id="A0A645IBV4"/>
<sequence length="57" mass="6099">MIIKDVMNFGGLKDAKIVAGMKGSDNEVSSISVLEVAETKLKPGCLKTSCILLRSMQ</sequence>
<dbReference type="EMBL" id="VSSQ01111509">
    <property type="protein sequence ID" value="MPN48831.1"/>
    <property type="molecule type" value="Genomic_DNA"/>
</dbReference>
<accession>A0A645IBV4</accession>
<organism evidence="1">
    <name type="scientific">bioreactor metagenome</name>
    <dbReference type="NCBI Taxonomy" id="1076179"/>
    <lineage>
        <taxon>unclassified sequences</taxon>
        <taxon>metagenomes</taxon>
        <taxon>ecological metagenomes</taxon>
    </lineage>
</organism>